<accession>A0A383BNU9</accession>
<dbReference type="EMBL" id="UINC01202222">
    <property type="protein sequence ID" value="SVE21916.1"/>
    <property type="molecule type" value="Genomic_DNA"/>
</dbReference>
<name>A0A383BNU9_9ZZZZ</name>
<organism evidence="1">
    <name type="scientific">marine metagenome</name>
    <dbReference type="NCBI Taxonomy" id="408172"/>
    <lineage>
        <taxon>unclassified sequences</taxon>
        <taxon>metagenomes</taxon>
        <taxon>ecological metagenomes</taxon>
    </lineage>
</organism>
<reference evidence="1" key="1">
    <citation type="submission" date="2018-05" db="EMBL/GenBank/DDBJ databases">
        <authorList>
            <person name="Lanie J.A."/>
            <person name="Ng W.-L."/>
            <person name="Kazmierczak K.M."/>
            <person name="Andrzejewski T.M."/>
            <person name="Davidsen T.M."/>
            <person name="Wayne K.J."/>
            <person name="Tettelin H."/>
            <person name="Glass J.I."/>
            <person name="Rusch D."/>
            <person name="Podicherti R."/>
            <person name="Tsui H.-C.T."/>
            <person name="Winkler M.E."/>
        </authorList>
    </citation>
    <scope>NUCLEOTIDE SEQUENCE</scope>
</reference>
<gene>
    <name evidence="1" type="ORF">METZ01_LOCUS474770</name>
</gene>
<protein>
    <submittedName>
        <fullName evidence="1">Uncharacterized protein</fullName>
    </submittedName>
</protein>
<feature type="non-terminal residue" evidence="1">
    <location>
        <position position="1"/>
    </location>
</feature>
<dbReference type="AlphaFoldDB" id="A0A383BNU9"/>
<evidence type="ECO:0000313" key="1">
    <source>
        <dbReference type="EMBL" id="SVE21916.1"/>
    </source>
</evidence>
<proteinExistence type="predicted"/>
<sequence length="200" mass="23226">VWIVYLVLVVVLLVGTTALAKRLRRLWAFMYVPLLLLACISGDWLLRNLEFEDLVTATEASEAPLHRWNREIHQILDRGVDSYESETVWLEVMRQTARERHHNLLVATNDVEQVRVAPWHFSITRAQQSYERHGQAWSEHLGEWTAFVGPDLPTADGEIKASFDIAENDFLDALTLFPRFDLRSRVEDIFSERVLRLVTT</sequence>